<evidence type="ECO:0000313" key="2">
    <source>
        <dbReference type="EMBL" id="RYR36435.1"/>
    </source>
</evidence>
<keyword evidence="3" id="KW-1185">Reference proteome</keyword>
<feature type="domain" description="F-box associated beta-propeller type 1" evidence="1">
    <location>
        <begin position="118"/>
        <end position="302"/>
    </location>
</feature>
<evidence type="ECO:0000313" key="3">
    <source>
        <dbReference type="Proteomes" id="UP000289738"/>
    </source>
</evidence>
<dbReference type="Pfam" id="PF07734">
    <property type="entry name" value="FBA_1"/>
    <property type="match status" value="1"/>
</dbReference>
<dbReference type="InterPro" id="IPR011043">
    <property type="entry name" value="Gal_Oxase/kelch_b-propeller"/>
</dbReference>
<dbReference type="PANTHER" id="PTHR31672:SF13">
    <property type="entry name" value="F-BOX PROTEIN CPR30-LIKE"/>
    <property type="match status" value="1"/>
</dbReference>
<name>A0A445BCM5_ARAHY</name>
<evidence type="ECO:0000259" key="1">
    <source>
        <dbReference type="Pfam" id="PF07734"/>
    </source>
</evidence>
<proteinExistence type="predicted"/>
<dbReference type="InterPro" id="IPR017451">
    <property type="entry name" value="F-box-assoc_interact_dom"/>
</dbReference>
<reference evidence="2 3" key="1">
    <citation type="submission" date="2019-01" db="EMBL/GenBank/DDBJ databases">
        <title>Sequencing of cultivated peanut Arachis hypogaea provides insights into genome evolution and oil improvement.</title>
        <authorList>
            <person name="Chen X."/>
        </authorList>
    </citation>
    <scope>NUCLEOTIDE SEQUENCE [LARGE SCALE GENOMIC DNA]</scope>
    <source>
        <strain evidence="3">cv. Fuhuasheng</strain>
        <tissue evidence="2">Leaves</tissue>
    </source>
</reference>
<dbReference type="InterPro" id="IPR050796">
    <property type="entry name" value="SCF_F-box_component"/>
</dbReference>
<dbReference type="NCBIfam" id="TIGR01640">
    <property type="entry name" value="F_box_assoc_1"/>
    <property type="match status" value="1"/>
</dbReference>
<sequence>MSDFLPMKTHLPHLGEDLLWRIFVRADPKTVGKCRSLSKAWNFRLCTPNFVKENYKENKERNRSVIIGIGFPPSDQNSLWFVRAFVNDGSQVQFNVPTENQQFGFYAVIGSDHGNICLRISMGGLNSRLLIWNPLTGKKRYASDESIKHLAHAVSIYAFGFLEDTIEYRILYAWKKNFSQRTLSWSLYTSFEKDWTQSGTFETNMQKIGPKYVVNDGIFYWIGWEGANLTEASSIITFNLLQRMFHEAMIPMKVKSDYHALTQFNDGVGFVTYRNVGFTRQVMVWQLRRNWDHDLEWEKMLKVSGFGLPYTPTLFVGKDIISVMEARSGHKGFNDTEGTDVLISRLKYMEGRRENLVHRTWQEHVNVKTITLHSEGLFMV</sequence>
<dbReference type="InterPro" id="IPR036047">
    <property type="entry name" value="F-box-like_dom_sf"/>
</dbReference>
<dbReference type="EMBL" id="SDMP01000009">
    <property type="protein sequence ID" value="RYR36435.1"/>
    <property type="molecule type" value="Genomic_DNA"/>
</dbReference>
<comment type="caution">
    <text evidence="2">The sequence shown here is derived from an EMBL/GenBank/DDBJ whole genome shotgun (WGS) entry which is preliminary data.</text>
</comment>
<protein>
    <recommendedName>
        <fullName evidence="1">F-box associated beta-propeller type 1 domain-containing protein</fullName>
    </recommendedName>
</protein>
<dbReference type="SUPFAM" id="SSF81383">
    <property type="entry name" value="F-box domain"/>
    <property type="match status" value="1"/>
</dbReference>
<dbReference type="InterPro" id="IPR006527">
    <property type="entry name" value="F-box-assoc_dom_typ1"/>
</dbReference>
<accession>A0A445BCM5</accession>
<dbReference type="AlphaFoldDB" id="A0A445BCM5"/>
<dbReference type="Proteomes" id="UP000289738">
    <property type="component" value="Chromosome A09"/>
</dbReference>
<gene>
    <name evidence="2" type="ORF">Ahy_A09g041399</name>
</gene>
<organism evidence="2 3">
    <name type="scientific">Arachis hypogaea</name>
    <name type="common">Peanut</name>
    <dbReference type="NCBI Taxonomy" id="3818"/>
    <lineage>
        <taxon>Eukaryota</taxon>
        <taxon>Viridiplantae</taxon>
        <taxon>Streptophyta</taxon>
        <taxon>Embryophyta</taxon>
        <taxon>Tracheophyta</taxon>
        <taxon>Spermatophyta</taxon>
        <taxon>Magnoliopsida</taxon>
        <taxon>eudicotyledons</taxon>
        <taxon>Gunneridae</taxon>
        <taxon>Pentapetalae</taxon>
        <taxon>rosids</taxon>
        <taxon>fabids</taxon>
        <taxon>Fabales</taxon>
        <taxon>Fabaceae</taxon>
        <taxon>Papilionoideae</taxon>
        <taxon>50 kb inversion clade</taxon>
        <taxon>dalbergioids sensu lato</taxon>
        <taxon>Dalbergieae</taxon>
        <taxon>Pterocarpus clade</taxon>
        <taxon>Arachis</taxon>
    </lineage>
</organism>
<dbReference type="PANTHER" id="PTHR31672">
    <property type="entry name" value="BNACNNG10540D PROTEIN"/>
    <property type="match status" value="1"/>
</dbReference>
<dbReference type="SUPFAM" id="SSF50965">
    <property type="entry name" value="Galactose oxidase, central domain"/>
    <property type="match status" value="1"/>
</dbReference>